<evidence type="ECO:0000256" key="4">
    <source>
        <dbReference type="ARBA" id="ARBA00022827"/>
    </source>
</evidence>
<accession>F8P3G3</accession>
<sequence>MSPTSTSDPVLIVGAGPSGLVAALTLLRNNIPVRIIDKEPFHKSGQRGPGIHARTLELFHILDVPEVAKVGTPVPPMRTYKPNSLEPLKTFFMSPYREPTPAIPYYNALLVGQNTLEGILRSHLEKFSCNVELGTELRSLEQHPDYIVVRLAKKQGDEEIEETFETKWLIGTDGAKGVTRKQLALTFSGETREEARILTGDIRLTGKGIDRKHWHIFGDSQSGTVVLRPTNELGEDGFQFVAAGRDVDVPKLAGSKEELFKFISSTIDTEIEFNELIWSSEFRPNIRVANKFSEGRVFIAGDAAHVHSPTGGQGLNSSVQDSFNLCWKLALVYKGLAPASLLESYTTERLPVIAEMLNITTEILDKTMNLTRFTADSAFVRTQRMNMLGVNYRTSPIVLNEVTTDAEPVAAYGLVQDGVLLAGDRARDAPALVDVKSVSQEVTTRLFDVFRTSYHTVLIFAQDAAKILTIVSTLKQYEAVVRSAVVLPATTSVESALSMGVDSADMVLLDREGHAYNGYLIKADETRVVIVRPDGVVGGVVFGEEGAVKYFKGILGSQA</sequence>
<keyword evidence="5" id="KW-0560">Oxidoreductase</keyword>
<dbReference type="PRINTS" id="PR00420">
    <property type="entry name" value="RNGMNOXGNASE"/>
</dbReference>
<dbReference type="SUPFAM" id="SSF51905">
    <property type="entry name" value="FAD/NAD(P)-binding domain"/>
    <property type="match status" value="1"/>
</dbReference>
<dbReference type="SUPFAM" id="SSF52833">
    <property type="entry name" value="Thioredoxin-like"/>
    <property type="match status" value="1"/>
</dbReference>
<evidence type="ECO:0000256" key="5">
    <source>
        <dbReference type="ARBA" id="ARBA00023002"/>
    </source>
</evidence>
<dbReference type="Pfam" id="PF01494">
    <property type="entry name" value="FAD_binding_3"/>
    <property type="match status" value="1"/>
</dbReference>
<dbReference type="EMBL" id="GL945437">
    <property type="protein sequence ID" value="EGO22063.1"/>
    <property type="molecule type" value="Genomic_DNA"/>
</dbReference>
<dbReference type="InterPro" id="IPR002938">
    <property type="entry name" value="FAD-bd"/>
</dbReference>
<evidence type="ECO:0000256" key="2">
    <source>
        <dbReference type="ARBA" id="ARBA00007801"/>
    </source>
</evidence>
<comment type="similarity">
    <text evidence="2">Belongs to the PheA/TfdB FAD monooxygenase family.</text>
</comment>
<comment type="cofactor">
    <cofactor evidence="1">
        <name>FAD</name>
        <dbReference type="ChEBI" id="CHEBI:57692"/>
    </cofactor>
</comment>
<dbReference type="GO" id="GO:0071949">
    <property type="term" value="F:FAD binding"/>
    <property type="evidence" value="ECO:0007669"/>
    <property type="project" value="InterPro"/>
</dbReference>
<dbReference type="GO" id="GO:0016709">
    <property type="term" value="F:oxidoreductase activity, acting on paired donors, with incorporation or reduction of molecular oxygen, NAD(P)H as one donor, and incorporation of one atom of oxygen"/>
    <property type="evidence" value="ECO:0007669"/>
    <property type="project" value="UniProtKB-ARBA"/>
</dbReference>
<dbReference type="AlphaFoldDB" id="F8P3G3"/>
<dbReference type="KEGG" id="sla:SERLADRAFT_472353"/>
<keyword evidence="3" id="KW-0285">Flavoprotein</keyword>
<name>F8P3G3_SERL9</name>
<gene>
    <name evidence="7" type="ORF">SERLADRAFT_472353</name>
</gene>
<organism>
    <name type="scientific">Serpula lacrymans var. lacrymans (strain S7.9)</name>
    <name type="common">Dry rot fungus</name>
    <dbReference type="NCBI Taxonomy" id="578457"/>
    <lineage>
        <taxon>Eukaryota</taxon>
        <taxon>Fungi</taxon>
        <taxon>Dikarya</taxon>
        <taxon>Basidiomycota</taxon>
        <taxon>Agaricomycotina</taxon>
        <taxon>Agaricomycetes</taxon>
        <taxon>Agaricomycetidae</taxon>
        <taxon>Boletales</taxon>
        <taxon>Coniophorineae</taxon>
        <taxon>Serpulaceae</taxon>
        <taxon>Serpula</taxon>
    </lineage>
</organism>
<evidence type="ECO:0000313" key="7">
    <source>
        <dbReference type="EMBL" id="EGO22063.1"/>
    </source>
</evidence>
<feature type="domain" description="FAD-binding" evidence="6">
    <location>
        <begin position="9"/>
        <end position="357"/>
    </location>
</feature>
<proteinExistence type="inferred from homology"/>
<dbReference type="PANTHER" id="PTHR43004">
    <property type="entry name" value="TRK SYSTEM POTASSIUM UPTAKE PROTEIN"/>
    <property type="match status" value="1"/>
</dbReference>
<dbReference type="HOGENOM" id="CLU_009665_20_3_1"/>
<dbReference type="Gene3D" id="3.30.70.2450">
    <property type="match status" value="1"/>
</dbReference>
<dbReference type="Proteomes" id="UP000008064">
    <property type="component" value="Unassembled WGS sequence"/>
</dbReference>
<dbReference type="InterPro" id="IPR050641">
    <property type="entry name" value="RIFMO-like"/>
</dbReference>
<evidence type="ECO:0000259" key="6">
    <source>
        <dbReference type="Pfam" id="PF01494"/>
    </source>
</evidence>
<dbReference type="PANTHER" id="PTHR43004:SF19">
    <property type="entry name" value="BINDING MONOOXYGENASE, PUTATIVE (JCVI)-RELATED"/>
    <property type="match status" value="1"/>
</dbReference>
<dbReference type="Gene3D" id="3.40.30.20">
    <property type="match status" value="1"/>
</dbReference>
<dbReference type="InterPro" id="IPR038220">
    <property type="entry name" value="PHOX_C_sf"/>
</dbReference>
<protein>
    <recommendedName>
        <fullName evidence="6">FAD-binding domain-containing protein</fullName>
    </recommendedName>
</protein>
<dbReference type="GeneID" id="18820114"/>
<dbReference type="OrthoDB" id="2690153at2759"/>
<evidence type="ECO:0000256" key="1">
    <source>
        <dbReference type="ARBA" id="ARBA00001974"/>
    </source>
</evidence>
<dbReference type="RefSeq" id="XP_007320601.1">
    <property type="nucleotide sequence ID" value="XM_007320539.1"/>
</dbReference>
<dbReference type="InterPro" id="IPR036249">
    <property type="entry name" value="Thioredoxin-like_sf"/>
</dbReference>
<reference evidence="7" key="1">
    <citation type="submission" date="2011-04" db="EMBL/GenBank/DDBJ databases">
        <title>Evolution of plant cell wall degrading machinery underlies the functional diversity of forest fungi.</title>
        <authorList>
            <consortium name="US DOE Joint Genome Institute (JGI-PGF)"/>
            <person name="Eastwood D.C."/>
            <person name="Floudas D."/>
            <person name="Binder M."/>
            <person name="Majcherczyk A."/>
            <person name="Schneider P."/>
            <person name="Aerts A."/>
            <person name="Asiegbu F.O."/>
            <person name="Baker S.E."/>
            <person name="Barry K."/>
            <person name="Bendiksby M."/>
            <person name="Blumentritt M."/>
            <person name="Coutinho P.M."/>
            <person name="Cullen D."/>
            <person name="Cullen D."/>
            <person name="Gathman A."/>
            <person name="Goodell B."/>
            <person name="Henrissat B."/>
            <person name="Ihrmark K."/>
            <person name="Kauserud H."/>
            <person name="Kohler A."/>
            <person name="LaButti K."/>
            <person name="Lapidus A."/>
            <person name="Lavin J.L."/>
            <person name="Lee Y.-H."/>
            <person name="Lindquist E."/>
            <person name="Lilly W."/>
            <person name="Lucas S."/>
            <person name="Morin E."/>
            <person name="Murat C."/>
            <person name="Oguiza J.A."/>
            <person name="Park J."/>
            <person name="Pisabarro A.G."/>
            <person name="Riley R."/>
            <person name="Rosling A."/>
            <person name="Salamov A."/>
            <person name="Schmidt O."/>
            <person name="Schmutz J."/>
            <person name="Skrede I."/>
            <person name="Stenlid J."/>
            <person name="Wiebenga A."/>
            <person name="Xie X."/>
            <person name="Kues U."/>
            <person name="Hibbett D.S."/>
            <person name="Hoffmeister D."/>
            <person name="Hogberg N."/>
            <person name="Martin F."/>
            <person name="Grigoriev I.V."/>
            <person name="Watkinson S.C."/>
        </authorList>
    </citation>
    <scope>NUCLEOTIDE SEQUENCE</scope>
    <source>
        <strain evidence="7">S7.9</strain>
    </source>
</reference>
<dbReference type="Gene3D" id="3.50.50.60">
    <property type="entry name" value="FAD/NAD(P)-binding domain"/>
    <property type="match status" value="1"/>
</dbReference>
<evidence type="ECO:0000256" key="3">
    <source>
        <dbReference type="ARBA" id="ARBA00022630"/>
    </source>
</evidence>
<dbReference type="InterPro" id="IPR036188">
    <property type="entry name" value="FAD/NAD-bd_sf"/>
</dbReference>
<keyword evidence="4" id="KW-0274">FAD</keyword>